<accession>A0A7G9YH88</accession>
<evidence type="ECO:0000259" key="1">
    <source>
        <dbReference type="PROSITE" id="PS50994"/>
    </source>
</evidence>
<evidence type="ECO:0000313" key="2">
    <source>
        <dbReference type="EMBL" id="QNO47372.1"/>
    </source>
</evidence>
<dbReference type="SUPFAM" id="SSF53098">
    <property type="entry name" value="Ribonuclease H-like"/>
    <property type="match status" value="1"/>
</dbReference>
<name>A0A7G9YH88_9EURY</name>
<organism evidence="2">
    <name type="scientific">Candidatus Methanogaster sp. ANME-2c ERB4</name>
    <dbReference type="NCBI Taxonomy" id="2759911"/>
    <lineage>
        <taxon>Archaea</taxon>
        <taxon>Methanobacteriati</taxon>
        <taxon>Methanobacteriota</taxon>
        <taxon>Stenosarchaea group</taxon>
        <taxon>Methanomicrobia</taxon>
        <taxon>Methanosarcinales</taxon>
        <taxon>ANME-2 cluster</taxon>
        <taxon>Candidatus Methanogasteraceae</taxon>
        <taxon>Candidatus Methanogaster</taxon>
    </lineage>
</organism>
<sequence length="347" mass="40687">MKIIGTVVLDREFHECADGSNLIAAENLFRQCFWSAYISRLGYMGKLNQRKIRWIIREMDRGKSSSSIASVQRVSQRRVQQLYKQYKNTGEIPVLQKCGRKKLELTANEESIILDAYEEYKVNALALEKVIDRYYKMHIPHNRIHQVLKTNDKAKSEPNKQKQRKWVRYERKHSLSLVHVDWHEHGDIQVIAYLDDASRKILAAGEFDSANIENGIRILGKAVKEVEFYGPIRALLSDNGSEFSSQWKHKKEGSTGVFQKHLEQYGIKHITTSVNHPQTNGKLEKWFDLYERRRDEFDTLDGFIGWYNDKRPHASLDFENAETPSEAFTRKLRPEDVFHVMVNLFKW</sequence>
<dbReference type="Gene3D" id="3.30.420.10">
    <property type="entry name" value="Ribonuclease H-like superfamily/Ribonuclease H"/>
    <property type="match status" value="1"/>
</dbReference>
<dbReference type="SUPFAM" id="SSF46689">
    <property type="entry name" value="Homeodomain-like"/>
    <property type="match status" value="1"/>
</dbReference>
<proteinExistence type="predicted"/>
<dbReference type="PROSITE" id="PS50994">
    <property type="entry name" value="INTEGRASE"/>
    <property type="match status" value="1"/>
</dbReference>
<dbReference type="InterPro" id="IPR036397">
    <property type="entry name" value="RNaseH_sf"/>
</dbReference>
<gene>
    <name evidence="2" type="ORF">LNGCCOLK_00050</name>
</gene>
<dbReference type="InterPro" id="IPR001584">
    <property type="entry name" value="Integrase_cat-core"/>
</dbReference>
<dbReference type="EMBL" id="MT631260">
    <property type="protein sequence ID" value="QNO47372.1"/>
    <property type="molecule type" value="Genomic_DNA"/>
</dbReference>
<dbReference type="AlphaFoldDB" id="A0A7G9YH88"/>
<reference evidence="2" key="1">
    <citation type="submission" date="2020-06" db="EMBL/GenBank/DDBJ databases">
        <title>Unique genomic features of the anaerobic methanotrophic archaea.</title>
        <authorList>
            <person name="Chadwick G.L."/>
            <person name="Skennerton C.T."/>
            <person name="Laso-Perez R."/>
            <person name="Leu A.O."/>
            <person name="Speth D.R."/>
            <person name="Yu H."/>
            <person name="Morgan-Lang C."/>
            <person name="Hatzenpichler R."/>
            <person name="Goudeau D."/>
            <person name="Malmstrom R."/>
            <person name="Brazelton W.J."/>
            <person name="Woyke T."/>
            <person name="Hallam S.J."/>
            <person name="Tyson G.W."/>
            <person name="Wegener G."/>
            <person name="Boetius A."/>
            <person name="Orphan V."/>
        </authorList>
    </citation>
    <scope>NUCLEOTIDE SEQUENCE</scope>
</reference>
<dbReference type="GO" id="GO:0015074">
    <property type="term" value="P:DNA integration"/>
    <property type="evidence" value="ECO:0007669"/>
    <property type="project" value="InterPro"/>
</dbReference>
<dbReference type="InterPro" id="IPR012337">
    <property type="entry name" value="RNaseH-like_sf"/>
</dbReference>
<dbReference type="InterPro" id="IPR009057">
    <property type="entry name" value="Homeodomain-like_sf"/>
</dbReference>
<dbReference type="GO" id="GO:0003676">
    <property type="term" value="F:nucleic acid binding"/>
    <property type="evidence" value="ECO:0007669"/>
    <property type="project" value="InterPro"/>
</dbReference>
<dbReference type="Pfam" id="PF00665">
    <property type="entry name" value="rve"/>
    <property type="match status" value="1"/>
</dbReference>
<protein>
    <recommendedName>
        <fullName evidence="1">Integrase catalytic domain-containing protein</fullName>
    </recommendedName>
</protein>
<feature type="domain" description="Integrase catalytic" evidence="1">
    <location>
        <begin position="154"/>
        <end position="342"/>
    </location>
</feature>